<dbReference type="EMBL" id="CP063849">
    <property type="protein sequence ID" value="QOY85406.1"/>
    <property type="molecule type" value="Genomic_DNA"/>
</dbReference>
<proteinExistence type="predicted"/>
<dbReference type="InterPro" id="IPR014756">
    <property type="entry name" value="Ig_E-set"/>
</dbReference>
<keyword evidence="1" id="KW-0378">Hydrolase</keyword>
<feature type="active site" evidence="1">
    <location>
        <position position="280"/>
    </location>
</feature>
<keyword evidence="1" id="KW-0479">Metal-binding</keyword>
<sequence>MSLFTRRYGIAWLLGSIWMAASAQQVPSIQVSGLPAQGLVETTGNSITLEGSITAPAGLASVTWTDQAGRRGAGQFEAVAGSTSEYRFTLGPVGLRRGLNGIHVAAIDPEGAASSVHVQVLSQAPAEAEGERRVGRWQNQPVTYELVNGMAVVEGDILLGPADQMDREPPQGKSTEGKREGLSILYSNSYWPVDAVTHVAKVPYVVLSGTTNMTTAISQFNTLFSGLIQFVPRVAEADYVAIDLNSADHSRSCFATLGRAGGQQGLQGSIDCDVPTLLHEMGHSIGLYHEHQRADYPTFVTFNQANLDIPLMFGNFGVQTLNAKNVGLYDYASIMHYGAAGFSKNNQMVLETIPPGMPIGEAATFSPGDIDTVKRLYGAAPASVTITTNPANLPIVVDGVALTAPQTFAWALASVHTIAVPTGSQKTTPADGSRYFFGNWNDGGAQSHQITVTSGTGAPGSPATSPAVTVYQASFQRYNQINPGISGVTGAGGGTLALNPLPQSISGGSYYLLRQKVSGQAVPNASSVFVGWFGNDFLPRGANPREWIIQASPWNIQADLEPTTPVYTVSSTFTNPVPPTSPLNPAVTAIIDGVTHVIPEIFRASDGWTSGSAHTLNVTNLQTPVTTNVAYKFNNWSLGGTSSATAAQNINVPAGSTSYVASFTPSYRGYSLMNPFCAASAPNPPLADQKYLDGTVVNFQVNPIAQWFFAGFSGTLNTSANPQSLTVHDEFAVTANLNTVAAPLTVTGFSPASLTQGAASTVVTIIGTGFTATSKVFVNGSYSSLRTVVFVDAQHIQVQLGPTDLTTPGGFPIAVQNAANGCSIFVEGSFTVDPATPRWQITKTHTGNFTQGSTGQYSITVTNNGGAATSGLVTVTETVPAGMTLTGMSGTGWSCSTNTCTTSTALAASASYPVILANVSISTSAATALTNQVSVTGGGAGSGLASDPTTIVQVPATISAVGGGGQSTAVLTAFGQPLQAAVLDAGGSGIPGKLVTFSAPGSGSTAVFTSANPATTNAAGIASVSVSANGLAGGPYLVGANVSGVAATAQFSLTNGLGTNVISFPAIPSQPFGTPPIVISATATSGLPVNFTSNTLAVCTLSGSTVTMLTPGNCSITARQPSSVNYSPAAPVTQIFQVTEPSMISVSPSSGTGDLQTFTAIYSAVKGYTDLQWVQLLLAVAPDGGGQSFCYVHYDVQGNAFWLYGASGFFVGPIAPGTQSNLLQNSLCALNTSASTASGTGKNLTVNASLVFKAAGARNVYMRAMNKAQADSGWVLKGAWTTVAAPLGTMTATPNTGKGSPQTFTLTYPDPAGFAGAAYGWTQFLVAKASDGGGQPFCYVHYDRAGNGLWMYSGDVGFFLGPVTPGVASNALDSSACSINPAGTTVSNQAGNLVLNVPITFKAPMSGGNKEFQRTLDVLNRDSGWQQTGNWTAP</sequence>
<evidence type="ECO:0000313" key="5">
    <source>
        <dbReference type="EMBL" id="QOY85406.1"/>
    </source>
</evidence>
<dbReference type="InterPro" id="IPR008964">
    <property type="entry name" value="Invasin/intimin_cell_adhesion"/>
</dbReference>
<comment type="caution">
    <text evidence="1">Lacks conserved residue(s) required for the propagation of feature annotation.</text>
</comment>
<feature type="chain" id="PRO_5033044295" description="Peptidase M12A domain-containing protein" evidence="2">
    <location>
        <begin position="24"/>
        <end position="1434"/>
    </location>
</feature>
<name>A0A7S7NKP2_PALFE</name>
<dbReference type="Pfam" id="PF01400">
    <property type="entry name" value="Astacin"/>
    <property type="match status" value="1"/>
</dbReference>
<evidence type="ECO:0000256" key="2">
    <source>
        <dbReference type="SAM" id="SignalP"/>
    </source>
</evidence>
<gene>
    <name evidence="5" type="ORF">IRI77_21535</name>
</gene>
<dbReference type="InterPro" id="IPR001506">
    <property type="entry name" value="Peptidase_M12A"/>
</dbReference>
<keyword evidence="2" id="KW-0732">Signal</keyword>
<feature type="binding site" evidence="1">
    <location>
        <position position="289"/>
    </location>
    <ligand>
        <name>Zn(2+)</name>
        <dbReference type="ChEBI" id="CHEBI:29105"/>
        <note>catalytic</note>
    </ligand>
</feature>
<dbReference type="InterPro" id="IPR024079">
    <property type="entry name" value="MetalloPept_cat_dom_sf"/>
</dbReference>
<dbReference type="GO" id="GO:0006508">
    <property type="term" value="P:proteolysis"/>
    <property type="evidence" value="ECO:0007669"/>
    <property type="project" value="UniProtKB-KW"/>
</dbReference>
<dbReference type="SUPFAM" id="SSF55486">
    <property type="entry name" value="Metalloproteases ('zincins'), catalytic domain"/>
    <property type="match status" value="1"/>
</dbReference>
<feature type="binding site" evidence="1">
    <location>
        <position position="283"/>
    </location>
    <ligand>
        <name>Zn(2+)</name>
        <dbReference type="ChEBI" id="CHEBI:29105"/>
        <note>catalytic</note>
    </ligand>
</feature>
<protein>
    <recommendedName>
        <fullName evidence="7">Peptidase M12A domain-containing protein</fullName>
    </recommendedName>
</protein>
<dbReference type="InterPro" id="IPR006026">
    <property type="entry name" value="Peptidase_Metallo"/>
</dbReference>
<comment type="cofactor">
    <cofactor evidence="1">
        <name>Zn(2+)</name>
        <dbReference type="ChEBI" id="CHEBI:29105"/>
    </cofactor>
    <text evidence="1">Binds 1 zinc ion per subunit.</text>
</comment>
<organism evidence="5 6">
    <name type="scientific">Paludibaculum fermentans</name>
    <dbReference type="NCBI Taxonomy" id="1473598"/>
    <lineage>
        <taxon>Bacteria</taxon>
        <taxon>Pseudomonadati</taxon>
        <taxon>Acidobacteriota</taxon>
        <taxon>Terriglobia</taxon>
        <taxon>Bryobacterales</taxon>
        <taxon>Bryobacteraceae</taxon>
        <taxon>Paludibaculum</taxon>
    </lineage>
</organism>
<feature type="binding site" evidence="1">
    <location>
        <position position="279"/>
    </location>
    <ligand>
        <name>Zn(2+)</name>
        <dbReference type="ChEBI" id="CHEBI:29105"/>
        <note>catalytic</note>
    </ligand>
</feature>
<dbReference type="PROSITE" id="PS51127">
    <property type="entry name" value="BIG1"/>
    <property type="match status" value="1"/>
</dbReference>
<keyword evidence="1" id="KW-0482">Metalloprotease</keyword>
<dbReference type="SUPFAM" id="SSF49373">
    <property type="entry name" value="Invasin/intimin cell-adhesion fragments"/>
    <property type="match status" value="1"/>
</dbReference>
<dbReference type="SUPFAM" id="SSF81296">
    <property type="entry name" value="E set domains"/>
    <property type="match status" value="1"/>
</dbReference>
<accession>A0A7S7NKP2</accession>
<keyword evidence="6" id="KW-1185">Reference proteome</keyword>
<dbReference type="PROSITE" id="PS51864">
    <property type="entry name" value="ASTACIN"/>
    <property type="match status" value="1"/>
</dbReference>
<dbReference type="InterPro" id="IPR003344">
    <property type="entry name" value="Big_1_dom"/>
</dbReference>
<dbReference type="Gene3D" id="3.40.390.10">
    <property type="entry name" value="Collagenase (Catalytic Domain)"/>
    <property type="match status" value="1"/>
</dbReference>
<dbReference type="KEGG" id="pfer:IRI77_21535"/>
<dbReference type="Proteomes" id="UP000593892">
    <property type="component" value="Chromosome"/>
</dbReference>
<evidence type="ECO:0000256" key="1">
    <source>
        <dbReference type="PROSITE-ProRule" id="PRU01211"/>
    </source>
</evidence>
<dbReference type="RefSeq" id="WP_194447076.1">
    <property type="nucleotide sequence ID" value="NZ_CP063849.1"/>
</dbReference>
<dbReference type="Pfam" id="PF01345">
    <property type="entry name" value="DUF11"/>
    <property type="match status" value="1"/>
</dbReference>
<dbReference type="PRINTS" id="PR00480">
    <property type="entry name" value="ASTACIN"/>
</dbReference>
<feature type="domain" description="Big-1" evidence="3">
    <location>
        <begin position="948"/>
        <end position="1054"/>
    </location>
</feature>
<dbReference type="GO" id="GO:0004222">
    <property type="term" value="F:metalloendopeptidase activity"/>
    <property type="evidence" value="ECO:0007669"/>
    <property type="project" value="UniProtKB-UniRule"/>
</dbReference>
<dbReference type="SMART" id="SM00235">
    <property type="entry name" value="ZnMc"/>
    <property type="match status" value="1"/>
</dbReference>
<dbReference type="PANTHER" id="PTHR10127">
    <property type="entry name" value="DISCOIDIN, CUB, EGF, LAMININ , AND ZINC METALLOPROTEASE DOMAIN CONTAINING"/>
    <property type="match status" value="1"/>
</dbReference>
<keyword evidence="1" id="KW-0645">Protease</keyword>
<evidence type="ECO:0000259" key="3">
    <source>
        <dbReference type="PROSITE" id="PS51127"/>
    </source>
</evidence>
<keyword evidence="1" id="KW-0862">Zinc</keyword>
<reference evidence="5 6" key="1">
    <citation type="submission" date="2020-10" db="EMBL/GenBank/DDBJ databases">
        <title>Complete genome sequence of Paludibaculum fermentans P105T, a facultatively anaerobic acidobacterium capable of dissimilatory Fe(III) reduction.</title>
        <authorList>
            <person name="Dedysh S.N."/>
            <person name="Beletsky A.V."/>
            <person name="Kulichevskaya I.S."/>
            <person name="Mardanov A.V."/>
            <person name="Ravin N.V."/>
        </authorList>
    </citation>
    <scope>NUCLEOTIDE SEQUENCE [LARGE SCALE GENOMIC DNA]</scope>
    <source>
        <strain evidence="5 6">P105</strain>
    </source>
</reference>
<dbReference type="GO" id="GO:0008270">
    <property type="term" value="F:zinc ion binding"/>
    <property type="evidence" value="ECO:0007669"/>
    <property type="project" value="UniProtKB-UniRule"/>
</dbReference>
<feature type="signal peptide" evidence="2">
    <location>
        <begin position="1"/>
        <end position="23"/>
    </location>
</feature>
<dbReference type="InterPro" id="IPR001434">
    <property type="entry name" value="OmcB-like_DUF11"/>
</dbReference>
<evidence type="ECO:0000313" key="6">
    <source>
        <dbReference type="Proteomes" id="UP000593892"/>
    </source>
</evidence>
<dbReference type="PANTHER" id="PTHR10127:SF850">
    <property type="entry name" value="METALLOENDOPEPTIDASE"/>
    <property type="match status" value="1"/>
</dbReference>
<evidence type="ECO:0000259" key="4">
    <source>
        <dbReference type="PROSITE" id="PS51864"/>
    </source>
</evidence>
<feature type="domain" description="Peptidase M12A" evidence="4">
    <location>
        <begin position="182"/>
        <end position="381"/>
    </location>
</feature>
<evidence type="ECO:0008006" key="7">
    <source>
        <dbReference type="Google" id="ProtNLM"/>
    </source>
</evidence>